<dbReference type="Pfam" id="PF14205">
    <property type="entry name" value="Cys_rich_KTR"/>
    <property type="match status" value="1"/>
</dbReference>
<organism evidence="1 2">
    <name type="scientific">Catenibacillus scindens</name>
    <dbReference type="NCBI Taxonomy" id="673271"/>
    <lineage>
        <taxon>Bacteria</taxon>
        <taxon>Bacillati</taxon>
        <taxon>Bacillota</taxon>
        <taxon>Clostridia</taxon>
        <taxon>Lachnospirales</taxon>
        <taxon>Lachnospiraceae</taxon>
        <taxon>Catenibacillus</taxon>
    </lineage>
</organism>
<dbReference type="InterPro" id="IPR025957">
    <property type="entry name" value="Cys_rich_KTR"/>
</dbReference>
<dbReference type="GO" id="GO:0005840">
    <property type="term" value="C:ribosome"/>
    <property type="evidence" value="ECO:0007669"/>
    <property type="project" value="UniProtKB-KW"/>
</dbReference>
<comment type="caution">
    <text evidence="1">The sequence shown here is derived from an EMBL/GenBank/DDBJ whole genome shotgun (WGS) entry which is preliminary data.</text>
</comment>
<reference evidence="1 2" key="1">
    <citation type="submission" date="2020-08" db="EMBL/GenBank/DDBJ databases">
        <title>Genomic Encyclopedia of Type Strains, Phase IV (KMG-IV): sequencing the most valuable type-strain genomes for metagenomic binning, comparative biology and taxonomic classification.</title>
        <authorList>
            <person name="Goeker M."/>
        </authorList>
    </citation>
    <scope>NUCLEOTIDE SEQUENCE [LARGE SCALE GENOMIC DNA]</scope>
    <source>
        <strain evidence="1 2">DSM 106146</strain>
    </source>
</reference>
<dbReference type="EMBL" id="JACHFW010000020">
    <property type="protein sequence ID" value="MBB5266143.1"/>
    <property type="molecule type" value="Genomic_DNA"/>
</dbReference>
<name>A0A7W8HD24_9FIRM</name>
<evidence type="ECO:0000313" key="1">
    <source>
        <dbReference type="EMBL" id="MBB5266143.1"/>
    </source>
</evidence>
<sequence>MEKKKGSLWIHCPICGGKTRTKVYEDTVLIKFPLYCPKCKREILIDVVKLKMVPSKEPDA</sequence>
<proteinExistence type="predicted"/>
<evidence type="ECO:0000313" key="2">
    <source>
        <dbReference type="Proteomes" id="UP000543642"/>
    </source>
</evidence>
<keyword evidence="2" id="KW-1185">Reference proteome</keyword>
<protein>
    <submittedName>
        <fullName evidence="1">Ribosomal protein L44E</fullName>
    </submittedName>
</protein>
<dbReference type="AlphaFoldDB" id="A0A7W8HD24"/>
<dbReference type="RefSeq" id="WP_183776448.1">
    <property type="nucleotide sequence ID" value="NZ_JACHFW010000020.1"/>
</dbReference>
<keyword evidence="1" id="KW-0687">Ribonucleoprotein</keyword>
<keyword evidence="1" id="KW-0689">Ribosomal protein</keyword>
<dbReference type="Proteomes" id="UP000543642">
    <property type="component" value="Unassembled WGS sequence"/>
</dbReference>
<accession>A0A7W8HD24</accession>
<gene>
    <name evidence="1" type="ORF">HNP82_003300</name>
</gene>